<evidence type="ECO:0000256" key="3">
    <source>
        <dbReference type="ARBA" id="ARBA00023002"/>
    </source>
</evidence>
<keyword evidence="3" id="KW-0560">Oxidoreductase</keyword>
<protein>
    <submittedName>
        <fullName evidence="5">FAD binding domain-containing protein</fullName>
    </submittedName>
</protein>
<accession>A0A926HU05</accession>
<dbReference type="EMBL" id="JACRSP010000002">
    <property type="protein sequence ID" value="MBC8535818.1"/>
    <property type="molecule type" value="Genomic_DNA"/>
</dbReference>
<keyword evidence="1" id="KW-0285">Flavoprotein</keyword>
<evidence type="ECO:0000256" key="1">
    <source>
        <dbReference type="ARBA" id="ARBA00022630"/>
    </source>
</evidence>
<dbReference type="SUPFAM" id="SSF56176">
    <property type="entry name" value="FAD-binding/transporter-associated domain-like"/>
    <property type="match status" value="1"/>
</dbReference>
<dbReference type="GO" id="GO:0016491">
    <property type="term" value="F:oxidoreductase activity"/>
    <property type="evidence" value="ECO:0007669"/>
    <property type="project" value="UniProtKB-KW"/>
</dbReference>
<evidence type="ECO:0000259" key="4">
    <source>
        <dbReference type="PROSITE" id="PS51387"/>
    </source>
</evidence>
<keyword evidence="2" id="KW-0274">FAD</keyword>
<dbReference type="AlphaFoldDB" id="A0A926HU05"/>
<dbReference type="PANTHER" id="PTHR42659:SF2">
    <property type="entry name" value="XANTHINE DEHYDROGENASE SUBUNIT C-RELATED"/>
    <property type="match status" value="1"/>
</dbReference>
<name>A0A926HU05_9FIRM</name>
<evidence type="ECO:0000313" key="5">
    <source>
        <dbReference type="EMBL" id="MBC8535818.1"/>
    </source>
</evidence>
<reference evidence="5" key="1">
    <citation type="submission" date="2020-08" db="EMBL/GenBank/DDBJ databases">
        <title>Genome public.</title>
        <authorList>
            <person name="Liu C."/>
            <person name="Sun Q."/>
        </authorList>
    </citation>
    <scope>NUCLEOTIDE SEQUENCE</scope>
    <source>
        <strain evidence="5">BX7</strain>
    </source>
</reference>
<proteinExistence type="predicted"/>
<dbReference type="GO" id="GO:0071949">
    <property type="term" value="F:FAD binding"/>
    <property type="evidence" value="ECO:0007669"/>
    <property type="project" value="InterPro"/>
</dbReference>
<dbReference type="Gene3D" id="3.30.43.10">
    <property type="entry name" value="Uridine Diphospho-n-acetylenolpyruvylglucosamine Reductase, domain 2"/>
    <property type="match status" value="1"/>
</dbReference>
<dbReference type="Gene3D" id="3.30.465.10">
    <property type="match status" value="1"/>
</dbReference>
<dbReference type="InterPro" id="IPR005107">
    <property type="entry name" value="CO_DH_flav_C"/>
</dbReference>
<dbReference type="PANTHER" id="PTHR42659">
    <property type="entry name" value="XANTHINE DEHYDROGENASE SUBUNIT C-RELATED"/>
    <property type="match status" value="1"/>
</dbReference>
<evidence type="ECO:0000313" key="6">
    <source>
        <dbReference type="Proteomes" id="UP000620366"/>
    </source>
</evidence>
<evidence type="ECO:0000256" key="2">
    <source>
        <dbReference type="ARBA" id="ARBA00022827"/>
    </source>
</evidence>
<sequence length="278" mass="30281">MSIPVNFKYIRPDTLQQACSAYDAVVSQNETPLFYAGGSEIISMARVGSIAPAAVVDLKGIPECTAYRSEPQRLVIGSCVTLSQIREAGDFPLLGEAGGRIADHTNQTRITLGGNVCGTIVYREAVLPLLLADAAVCLCGPDGERTAPIAEVFDERLRLGPGEFVTQFAVEKKYCTAPFVHVKKMKNEKIGYPLLTICAMKVDGSVRLAFSGLLSYPFRSRQMETAANDRSLGLGDRVRATVEKLPQSPMANLDGSAEYRLFVLENTLLKTLQRMEEL</sequence>
<keyword evidence="6" id="KW-1185">Reference proteome</keyword>
<dbReference type="InterPro" id="IPR051312">
    <property type="entry name" value="Diverse_Substr_Oxidored"/>
</dbReference>
<dbReference type="Proteomes" id="UP000620366">
    <property type="component" value="Unassembled WGS sequence"/>
</dbReference>
<dbReference type="SUPFAM" id="SSF55447">
    <property type="entry name" value="CO dehydrogenase flavoprotein C-terminal domain-like"/>
    <property type="match status" value="1"/>
</dbReference>
<dbReference type="InterPro" id="IPR002346">
    <property type="entry name" value="Mopterin_DH_FAD-bd"/>
</dbReference>
<dbReference type="InterPro" id="IPR036683">
    <property type="entry name" value="CO_DH_flav_C_dom_sf"/>
</dbReference>
<gene>
    <name evidence="5" type="ORF">H8695_03820</name>
</gene>
<organism evidence="5 6">
    <name type="scientific">Feifania hominis</name>
    <dbReference type="NCBI Taxonomy" id="2763660"/>
    <lineage>
        <taxon>Bacteria</taxon>
        <taxon>Bacillati</taxon>
        <taxon>Bacillota</taxon>
        <taxon>Clostridia</taxon>
        <taxon>Eubacteriales</taxon>
        <taxon>Feifaniaceae</taxon>
        <taxon>Feifania</taxon>
    </lineage>
</organism>
<feature type="domain" description="FAD-binding PCMH-type" evidence="4">
    <location>
        <begin position="2"/>
        <end position="175"/>
    </location>
</feature>
<dbReference type="InterPro" id="IPR016167">
    <property type="entry name" value="FAD-bd_PCMH_sub1"/>
</dbReference>
<dbReference type="SMART" id="SM01092">
    <property type="entry name" value="CO_deh_flav_C"/>
    <property type="match status" value="1"/>
</dbReference>
<comment type="caution">
    <text evidence="5">The sequence shown here is derived from an EMBL/GenBank/DDBJ whole genome shotgun (WGS) entry which is preliminary data.</text>
</comment>
<dbReference type="InterPro" id="IPR036318">
    <property type="entry name" value="FAD-bd_PCMH-like_sf"/>
</dbReference>
<dbReference type="InterPro" id="IPR016169">
    <property type="entry name" value="FAD-bd_PCMH_sub2"/>
</dbReference>
<dbReference type="Pfam" id="PF00941">
    <property type="entry name" value="FAD_binding_5"/>
    <property type="match status" value="1"/>
</dbReference>
<dbReference type="PROSITE" id="PS51387">
    <property type="entry name" value="FAD_PCMH"/>
    <property type="match status" value="1"/>
</dbReference>
<dbReference type="RefSeq" id="WP_249299562.1">
    <property type="nucleotide sequence ID" value="NZ_JACRSP010000002.1"/>
</dbReference>
<dbReference type="InterPro" id="IPR016166">
    <property type="entry name" value="FAD-bd_PCMH"/>
</dbReference>